<keyword evidence="3" id="KW-1185">Reference proteome</keyword>
<dbReference type="Proteomes" id="UP001595867">
    <property type="component" value="Unassembled WGS sequence"/>
</dbReference>
<evidence type="ECO:0000256" key="1">
    <source>
        <dbReference type="SAM" id="MobiDB-lite"/>
    </source>
</evidence>
<reference evidence="3" key="1">
    <citation type="journal article" date="2019" name="Int. J. Syst. Evol. Microbiol.">
        <title>The Global Catalogue of Microorganisms (GCM) 10K type strain sequencing project: providing services to taxonomists for standard genome sequencing and annotation.</title>
        <authorList>
            <consortium name="The Broad Institute Genomics Platform"/>
            <consortium name="The Broad Institute Genome Sequencing Center for Infectious Disease"/>
            <person name="Wu L."/>
            <person name="Ma J."/>
        </authorList>
    </citation>
    <scope>NUCLEOTIDE SEQUENCE [LARGE SCALE GENOMIC DNA]</scope>
    <source>
        <strain evidence="3">TBRC 5832</strain>
    </source>
</reference>
<dbReference type="InterPro" id="IPR004401">
    <property type="entry name" value="YbaB/EbfC"/>
</dbReference>
<evidence type="ECO:0000313" key="2">
    <source>
        <dbReference type="EMBL" id="MFC4070685.1"/>
    </source>
</evidence>
<name>A0ABV8J3F8_9ACTN</name>
<organism evidence="2 3">
    <name type="scientific">Actinoplanes subglobosus</name>
    <dbReference type="NCBI Taxonomy" id="1547892"/>
    <lineage>
        <taxon>Bacteria</taxon>
        <taxon>Bacillati</taxon>
        <taxon>Actinomycetota</taxon>
        <taxon>Actinomycetes</taxon>
        <taxon>Micromonosporales</taxon>
        <taxon>Micromonosporaceae</taxon>
        <taxon>Actinoplanes</taxon>
    </lineage>
</organism>
<dbReference type="InterPro" id="IPR036894">
    <property type="entry name" value="YbaB-like_sf"/>
</dbReference>
<dbReference type="RefSeq" id="WP_378071569.1">
    <property type="nucleotide sequence ID" value="NZ_JBHSBL010000025.1"/>
</dbReference>
<feature type="region of interest" description="Disordered" evidence="1">
    <location>
        <begin position="129"/>
        <end position="191"/>
    </location>
</feature>
<feature type="compositionally biased region" description="Low complexity" evidence="1">
    <location>
        <begin position="132"/>
        <end position="182"/>
    </location>
</feature>
<comment type="caution">
    <text evidence="2">The sequence shown here is derived from an EMBL/GenBank/DDBJ whole genome shotgun (WGS) entry which is preliminary data.</text>
</comment>
<dbReference type="EMBL" id="JBHSBL010000025">
    <property type="protein sequence ID" value="MFC4070685.1"/>
    <property type="molecule type" value="Genomic_DNA"/>
</dbReference>
<dbReference type="Pfam" id="PF02575">
    <property type="entry name" value="YbaB_DNA_bd"/>
    <property type="match status" value="1"/>
</dbReference>
<gene>
    <name evidence="2" type="ORF">ACFO0C_37625</name>
</gene>
<dbReference type="Gene3D" id="3.30.1310.10">
    <property type="entry name" value="Nucleoid-associated protein YbaB-like domain"/>
    <property type="match status" value="1"/>
</dbReference>
<evidence type="ECO:0000313" key="3">
    <source>
        <dbReference type="Proteomes" id="UP001595867"/>
    </source>
</evidence>
<sequence>MFDGFAGRDPDEIERLIDEWRGTIEDRTARARALEARLAQLSETARSPDGLVTVTVSAALDLTRLDLGEGIRQRAASVTAREIMATMRAARGALVSAVTVATAETVGTESAAGQAIISAYADCLAPAPPTVPASSGPSAVPGSSGPSGVPGSCGPSGVSGSCGPSGVSGSSGPSGVPASSGRAGPGVGGRA</sequence>
<protein>
    <submittedName>
        <fullName evidence="2">YbaB/EbfC family nucleoid-associated protein</fullName>
    </submittedName>
</protein>
<proteinExistence type="predicted"/>
<accession>A0ABV8J3F8</accession>